<dbReference type="Gene3D" id="1.10.150.20">
    <property type="entry name" value="5' to 3' exonuclease, C-terminal subdomain"/>
    <property type="match status" value="1"/>
</dbReference>
<keyword evidence="13" id="KW-0267">Excision nuclease</keyword>
<dbReference type="Gene3D" id="3.40.50.1010">
    <property type="entry name" value="5'-nuclease"/>
    <property type="match status" value="1"/>
</dbReference>
<evidence type="ECO:0000256" key="18">
    <source>
        <dbReference type="ARBA" id="ARBA00023254"/>
    </source>
</evidence>
<dbReference type="Proteomes" id="UP000780801">
    <property type="component" value="Unassembled WGS sequence"/>
</dbReference>
<organism evidence="23 24">
    <name type="scientific">Lunasporangiospora selenospora</name>
    <dbReference type="NCBI Taxonomy" id="979761"/>
    <lineage>
        <taxon>Eukaryota</taxon>
        <taxon>Fungi</taxon>
        <taxon>Fungi incertae sedis</taxon>
        <taxon>Mucoromycota</taxon>
        <taxon>Mortierellomycotina</taxon>
        <taxon>Mortierellomycetes</taxon>
        <taxon>Mortierellales</taxon>
        <taxon>Mortierellaceae</taxon>
        <taxon>Lunasporangiospora</taxon>
    </lineage>
</organism>
<dbReference type="InterPro" id="IPR008918">
    <property type="entry name" value="HhH2"/>
</dbReference>
<dbReference type="FunFam" id="3.40.50.1010:FF:000111">
    <property type="entry name" value="Exonuclease 1"/>
    <property type="match status" value="1"/>
</dbReference>
<feature type="domain" description="XPG-I" evidence="22">
    <location>
        <begin position="87"/>
        <end position="157"/>
    </location>
</feature>
<keyword evidence="10" id="KW-0269">Exonuclease</keyword>
<dbReference type="GO" id="GO:0046872">
    <property type="term" value="F:metal ion binding"/>
    <property type="evidence" value="ECO:0007669"/>
    <property type="project" value="UniProtKB-KW"/>
</dbReference>
<feature type="compositionally biased region" description="Polar residues" evidence="21">
    <location>
        <begin position="555"/>
        <end position="575"/>
    </location>
</feature>
<comment type="function">
    <text evidence="19">5'-&gt;3' double-stranded DNA exonuclease which may also possess a cryptic 3'-&gt;5' double-stranded DNA exonuclease activity. Functions in DNA mismatch repair (MMR) to excise mismatch-containing DNA tracts directed by strand breaks located either 5' or 3' to the mismatch. Also exhibits endonuclease activity against 5'-overhanging flap structures similar to those generated by displacement synthesis when DNA polymerase encounters the 5'-end of a downstream Okazaki fragment. Required for somatic hypermutation (SHM) and class switch recombination (CSR) of immunoglobulin genes. Essential for male and female meiosis.</text>
</comment>
<dbReference type="InterPro" id="IPR006084">
    <property type="entry name" value="XPG/Rad2"/>
</dbReference>
<keyword evidence="16" id="KW-0234">DNA repair</keyword>
<evidence type="ECO:0000256" key="13">
    <source>
        <dbReference type="ARBA" id="ARBA00022881"/>
    </source>
</evidence>
<evidence type="ECO:0000256" key="14">
    <source>
        <dbReference type="ARBA" id="ARBA00022990"/>
    </source>
</evidence>
<keyword evidence="4" id="KW-0597">Phosphoprotein</keyword>
<comment type="subcellular location">
    <subcellularLocation>
        <location evidence="2">Nucleus</location>
    </subcellularLocation>
</comment>
<keyword evidence="15" id="KW-0238">DNA-binding</keyword>
<reference evidence="23" key="1">
    <citation type="journal article" date="2020" name="Fungal Divers.">
        <title>Resolving the Mortierellaceae phylogeny through synthesis of multi-gene phylogenetics and phylogenomics.</title>
        <authorList>
            <person name="Vandepol N."/>
            <person name="Liber J."/>
            <person name="Desiro A."/>
            <person name="Na H."/>
            <person name="Kennedy M."/>
            <person name="Barry K."/>
            <person name="Grigoriev I.V."/>
            <person name="Miller A.N."/>
            <person name="O'Donnell K."/>
            <person name="Stajich J.E."/>
            <person name="Bonito G."/>
        </authorList>
    </citation>
    <scope>NUCLEOTIDE SEQUENCE</scope>
    <source>
        <strain evidence="23">KOD1015</strain>
    </source>
</reference>
<dbReference type="InterPro" id="IPR006086">
    <property type="entry name" value="XPG-I_dom"/>
</dbReference>
<keyword evidence="14" id="KW-0007">Acetylation</keyword>
<keyword evidence="18" id="KW-0469">Meiosis</keyword>
<dbReference type="InterPro" id="IPR037315">
    <property type="entry name" value="EXO1_H3TH"/>
</dbReference>
<evidence type="ECO:0000259" key="22">
    <source>
        <dbReference type="SMART" id="SM00484"/>
    </source>
</evidence>
<evidence type="ECO:0000256" key="1">
    <source>
        <dbReference type="ARBA" id="ARBA00001946"/>
    </source>
</evidence>
<evidence type="ECO:0000256" key="9">
    <source>
        <dbReference type="ARBA" id="ARBA00022801"/>
    </source>
</evidence>
<dbReference type="GO" id="GO:0051321">
    <property type="term" value="P:meiotic cell cycle"/>
    <property type="evidence" value="ECO:0007669"/>
    <property type="project" value="UniProtKB-KW"/>
</dbReference>
<keyword evidence="24" id="KW-1185">Reference proteome</keyword>
<dbReference type="CDD" id="cd09857">
    <property type="entry name" value="PIN_EXO1"/>
    <property type="match status" value="1"/>
</dbReference>
<dbReference type="FunFam" id="1.10.150.20:FF:000011">
    <property type="entry name" value="exonuclease 1"/>
    <property type="match status" value="1"/>
</dbReference>
<evidence type="ECO:0000256" key="19">
    <source>
        <dbReference type="ARBA" id="ARBA00057694"/>
    </source>
</evidence>
<keyword evidence="17" id="KW-0539">Nucleus</keyword>
<dbReference type="GO" id="GO:0005634">
    <property type="term" value="C:nucleus"/>
    <property type="evidence" value="ECO:0007669"/>
    <property type="project" value="UniProtKB-SubCell"/>
</dbReference>
<keyword evidence="6" id="KW-0479">Metal-binding</keyword>
<dbReference type="PANTHER" id="PTHR11081">
    <property type="entry name" value="FLAP ENDONUCLEASE FAMILY MEMBER"/>
    <property type="match status" value="1"/>
</dbReference>
<dbReference type="AlphaFoldDB" id="A0A9P6KG16"/>
<comment type="subunit">
    <text evidence="20">Interacts with the MLH1-PMS2 heterodimer via MLH1. Interacts with MSH3. Interacts with the MSH2-MSH6 heterodimer via MSH2, and this interaction may increase the processivity of the 5'-&gt;3' exonuclease activity. Interacts with PCNA, and this interaction may both stimulate the cryptic 3'-&gt;5' exonuclease activity and suppress the 5'-&gt;3' exonuclease activity. Interacts with WRN, and this interaction stimulates both the 5'-&gt;3' exonuclease activity and cleavage of 5'-overhanging flap structures. Interacts with RECQL/RECQ1, and this interaction stimulates cleavage of 5'-overhanging flap structures. Interacts with DNA helicase ZGRF1; the interaction is increased following DNA damage induction.</text>
</comment>
<evidence type="ECO:0000256" key="4">
    <source>
        <dbReference type="ARBA" id="ARBA00022553"/>
    </source>
</evidence>
<evidence type="ECO:0000256" key="6">
    <source>
        <dbReference type="ARBA" id="ARBA00022723"/>
    </source>
</evidence>
<dbReference type="GO" id="GO:0006281">
    <property type="term" value="P:DNA repair"/>
    <property type="evidence" value="ECO:0007669"/>
    <property type="project" value="UniProtKB-KW"/>
</dbReference>
<evidence type="ECO:0000313" key="24">
    <source>
        <dbReference type="Proteomes" id="UP000780801"/>
    </source>
</evidence>
<evidence type="ECO:0000313" key="23">
    <source>
        <dbReference type="EMBL" id="KAF9584229.1"/>
    </source>
</evidence>
<dbReference type="InterPro" id="IPR019974">
    <property type="entry name" value="XPG_CS"/>
</dbReference>
<dbReference type="SUPFAM" id="SSF88723">
    <property type="entry name" value="PIN domain-like"/>
    <property type="match status" value="1"/>
</dbReference>
<accession>A0A9P6KG16</accession>
<dbReference type="GO" id="GO:0017108">
    <property type="term" value="F:5'-flap endonuclease activity"/>
    <property type="evidence" value="ECO:0007669"/>
    <property type="project" value="TreeGrafter"/>
</dbReference>
<dbReference type="InterPro" id="IPR006085">
    <property type="entry name" value="XPG_DNA_repair_N"/>
</dbReference>
<dbReference type="SMART" id="SM00484">
    <property type="entry name" value="XPGI"/>
    <property type="match status" value="1"/>
</dbReference>
<dbReference type="OrthoDB" id="26491at2759"/>
<dbReference type="InterPro" id="IPR029060">
    <property type="entry name" value="PIN-like_dom_sf"/>
</dbReference>
<evidence type="ECO:0000256" key="12">
    <source>
        <dbReference type="ARBA" id="ARBA00022859"/>
    </source>
</evidence>
<dbReference type="PRINTS" id="PR00853">
    <property type="entry name" value="XPGRADSUPER"/>
</dbReference>
<evidence type="ECO:0000256" key="20">
    <source>
        <dbReference type="ARBA" id="ARBA00064664"/>
    </source>
</evidence>
<sequence length="643" mass="71061">MATYVTYFMRRIEMFKFFGVKPYVVFDGGYLPSKSATEGERQSRRDDNRKQAMSFLRAGDTKTALEYFRKCVDVTPEMALAVIQLLQASGIDYVVAPYEADAQLAFLEKAGLIDGIVTEDSDLLVFGCKRVIFKMDQYGVGVEILSDRFPMVQEVSFQDWSITEFRHMCILSGCDYLPSLPGMGLKTAQRLLRRLKTADKVIRHIRMEVTSTRVQPDYEDSFRKADHTFLYARVYDPSSKSMVHLNTVPDDLVDMTLTDEFDFLGPALEQKVVEDIATGKINPITKVAFTSSSVQSQSRTPRSSYPGKENKIILNAQSKLSMPSTKSIHTYFAKVPTNPSAVAQGESQTLLKRKSLNPSVATRTKRCLGGDSLQSTTVSAKMYDTTTISFPKPNTPTVEDTRPSVIIEARSRFFGFEVGAPEEKPPSVPCVPRTSHITVRKSPKSIRTDSGIGLDEMGLLHDYDLSPLGTGNYEDITQSPVLPEEEDEIESWSPSPSPPPTPSPSPSLSQEGGERTRAEAKVIQGWRDKFSNISNASTARTPGLTRALPLEKTTPRSTVSPKISFQPNKTHSKSANAPRKLTRQASDGVVKIPSGRPLYHLSSARHTTAHVGTSGSTETTAVATATTATTTVLCLDRFRYTPK</sequence>
<feature type="region of interest" description="Disordered" evidence="21">
    <location>
        <begin position="481"/>
        <end position="519"/>
    </location>
</feature>
<keyword evidence="5" id="KW-0540">Nuclease</keyword>
<dbReference type="PANTHER" id="PTHR11081:SF65">
    <property type="entry name" value="DNA DAMAGE-INDUCIBLE PROTEIN DIN7-RELATED"/>
    <property type="match status" value="1"/>
</dbReference>
<keyword evidence="11" id="KW-0460">Magnesium</keyword>
<gene>
    <name evidence="23" type="ORF">BGW38_007150</name>
</gene>
<proteinExistence type="inferred from homology"/>
<comment type="similarity">
    <text evidence="3">Belongs to the XPG/RAD2 endonuclease family. EXO1 subfamily.</text>
</comment>
<dbReference type="PROSITE" id="PS00842">
    <property type="entry name" value="XPG_2"/>
    <property type="match status" value="1"/>
</dbReference>
<dbReference type="Pfam" id="PF00752">
    <property type="entry name" value="XPG_N"/>
    <property type="match status" value="1"/>
</dbReference>
<keyword evidence="9" id="KW-0378">Hydrolase</keyword>
<evidence type="ECO:0000256" key="10">
    <source>
        <dbReference type="ARBA" id="ARBA00022839"/>
    </source>
</evidence>
<dbReference type="InterPro" id="IPR036279">
    <property type="entry name" value="5-3_exonuclease_C_sf"/>
</dbReference>
<feature type="region of interest" description="Disordered" evidence="21">
    <location>
        <begin position="533"/>
        <end position="586"/>
    </location>
</feature>
<evidence type="ECO:0000256" key="16">
    <source>
        <dbReference type="ARBA" id="ARBA00023204"/>
    </source>
</evidence>
<evidence type="ECO:0000256" key="21">
    <source>
        <dbReference type="SAM" id="MobiDB-lite"/>
    </source>
</evidence>
<dbReference type="Pfam" id="PF00867">
    <property type="entry name" value="XPG_I"/>
    <property type="match status" value="1"/>
</dbReference>
<dbReference type="SUPFAM" id="SSF47807">
    <property type="entry name" value="5' to 3' exonuclease, C-terminal subdomain"/>
    <property type="match status" value="1"/>
</dbReference>
<evidence type="ECO:0000256" key="3">
    <source>
        <dbReference type="ARBA" id="ARBA00010563"/>
    </source>
</evidence>
<dbReference type="CDD" id="cd09908">
    <property type="entry name" value="H3TH_EXO1"/>
    <property type="match status" value="1"/>
</dbReference>
<evidence type="ECO:0000256" key="11">
    <source>
        <dbReference type="ARBA" id="ARBA00022842"/>
    </source>
</evidence>
<dbReference type="GO" id="GO:0035312">
    <property type="term" value="F:5'-3' DNA exonuclease activity"/>
    <property type="evidence" value="ECO:0007669"/>
    <property type="project" value="InterPro"/>
</dbReference>
<name>A0A9P6KG16_9FUNG</name>
<dbReference type="EMBL" id="JAABOA010000467">
    <property type="protein sequence ID" value="KAF9584229.1"/>
    <property type="molecule type" value="Genomic_DNA"/>
</dbReference>
<evidence type="ECO:0000256" key="15">
    <source>
        <dbReference type="ARBA" id="ARBA00023125"/>
    </source>
</evidence>
<evidence type="ECO:0000256" key="5">
    <source>
        <dbReference type="ARBA" id="ARBA00022722"/>
    </source>
</evidence>
<dbReference type="GO" id="GO:0002376">
    <property type="term" value="P:immune system process"/>
    <property type="evidence" value="ECO:0007669"/>
    <property type="project" value="UniProtKB-KW"/>
</dbReference>
<keyword evidence="7" id="KW-0255">Endonuclease</keyword>
<comment type="cofactor">
    <cofactor evidence="1">
        <name>Mg(2+)</name>
        <dbReference type="ChEBI" id="CHEBI:18420"/>
    </cofactor>
</comment>
<keyword evidence="12" id="KW-0391">Immunity</keyword>
<dbReference type="GO" id="GO:0003677">
    <property type="term" value="F:DNA binding"/>
    <property type="evidence" value="ECO:0007669"/>
    <property type="project" value="UniProtKB-KW"/>
</dbReference>
<evidence type="ECO:0000256" key="2">
    <source>
        <dbReference type="ARBA" id="ARBA00004123"/>
    </source>
</evidence>
<evidence type="ECO:0000256" key="8">
    <source>
        <dbReference type="ARBA" id="ARBA00022763"/>
    </source>
</evidence>
<evidence type="ECO:0000256" key="17">
    <source>
        <dbReference type="ARBA" id="ARBA00023242"/>
    </source>
</evidence>
<dbReference type="InterPro" id="IPR044752">
    <property type="entry name" value="PIN-like_EXO1"/>
</dbReference>
<protein>
    <recommendedName>
        <fullName evidence="22">XPG-I domain-containing protein</fullName>
    </recommendedName>
</protein>
<evidence type="ECO:0000256" key="7">
    <source>
        <dbReference type="ARBA" id="ARBA00022759"/>
    </source>
</evidence>
<keyword evidence="8" id="KW-0227">DNA damage</keyword>
<comment type="caution">
    <text evidence="23">The sequence shown here is derived from an EMBL/GenBank/DDBJ whole genome shotgun (WGS) entry which is preliminary data.</text>
</comment>
<dbReference type="SMART" id="SM00279">
    <property type="entry name" value="HhH2"/>
    <property type="match status" value="1"/>
</dbReference>
<feature type="compositionally biased region" description="Pro residues" evidence="21">
    <location>
        <begin position="495"/>
        <end position="505"/>
    </location>
</feature>